<sequence>MYQNTPPPFQPPPVPVRGQGVSLSPPAVGTIPPISNSFFCPAPPPRRTDLLTHQPTIVFSRPPSENHQQGSQSDSPAHRRLSPPHISPQQQTNRGINHTSSRNLPNQNPPPHPPPPPPFPPNPPMSEPAFPPPLPPRLSRHSMKIIQFPRSNYQAPSPDDRQEFEYLRTVSNRFGISSSLPLPTF</sequence>
<proteinExistence type="predicted"/>
<evidence type="ECO:0000313" key="3">
    <source>
        <dbReference type="Proteomes" id="UP001281761"/>
    </source>
</evidence>
<gene>
    <name evidence="2" type="ORF">BLNAU_4583</name>
</gene>
<accession>A0ABQ9Y9I6</accession>
<reference evidence="2 3" key="1">
    <citation type="journal article" date="2022" name="bioRxiv">
        <title>Genomics of Preaxostyla Flagellates Illuminates Evolutionary Transitions and the Path Towards Mitochondrial Loss.</title>
        <authorList>
            <person name="Novak L.V.F."/>
            <person name="Treitli S.C."/>
            <person name="Pyrih J."/>
            <person name="Halakuc P."/>
            <person name="Pipaliya S.V."/>
            <person name="Vacek V."/>
            <person name="Brzon O."/>
            <person name="Soukal P."/>
            <person name="Eme L."/>
            <person name="Dacks J.B."/>
            <person name="Karnkowska A."/>
            <person name="Elias M."/>
            <person name="Hampl V."/>
        </authorList>
    </citation>
    <scope>NUCLEOTIDE SEQUENCE [LARGE SCALE GENOMIC DNA]</scope>
    <source>
        <strain evidence="2">NAU3</strain>
        <tissue evidence="2">Gut</tissue>
    </source>
</reference>
<dbReference type="Proteomes" id="UP001281761">
    <property type="component" value="Unassembled WGS sequence"/>
</dbReference>
<keyword evidence="3" id="KW-1185">Reference proteome</keyword>
<feature type="compositionally biased region" description="Polar residues" evidence="1">
    <location>
        <begin position="51"/>
        <end position="75"/>
    </location>
</feature>
<organism evidence="2 3">
    <name type="scientific">Blattamonas nauphoetae</name>
    <dbReference type="NCBI Taxonomy" id="2049346"/>
    <lineage>
        <taxon>Eukaryota</taxon>
        <taxon>Metamonada</taxon>
        <taxon>Preaxostyla</taxon>
        <taxon>Oxymonadida</taxon>
        <taxon>Blattamonas</taxon>
    </lineage>
</organism>
<comment type="caution">
    <text evidence="2">The sequence shown here is derived from an EMBL/GenBank/DDBJ whole genome shotgun (WGS) entry which is preliminary data.</text>
</comment>
<name>A0ABQ9Y9I6_9EUKA</name>
<feature type="compositionally biased region" description="Pro residues" evidence="1">
    <location>
        <begin position="107"/>
        <end position="136"/>
    </location>
</feature>
<feature type="region of interest" description="Disordered" evidence="1">
    <location>
        <begin position="1"/>
        <end position="145"/>
    </location>
</feature>
<evidence type="ECO:0000256" key="1">
    <source>
        <dbReference type="SAM" id="MobiDB-lite"/>
    </source>
</evidence>
<evidence type="ECO:0000313" key="2">
    <source>
        <dbReference type="EMBL" id="KAK2960366.1"/>
    </source>
</evidence>
<feature type="compositionally biased region" description="Pro residues" evidence="1">
    <location>
        <begin position="1"/>
        <end position="15"/>
    </location>
</feature>
<feature type="compositionally biased region" description="Polar residues" evidence="1">
    <location>
        <begin position="87"/>
        <end position="104"/>
    </location>
</feature>
<dbReference type="EMBL" id="JARBJD010000023">
    <property type="protein sequence ID" value="KAK2960366.1"/>
    <property type="molecule type" value="Genomic_DNA"/>
</dbReference>
<protein>
    <submittedName>
        <fullName evidence="2">Uncharacterized protein</fullName>
    </submittedName>
</protein>